<reference evidence="2 3" key="1">
    <citation type="submission" date="2021-06" db="EMBL/GenBank/DDBJ databases">
        <authorList>
            <person name="Kallberg Y."/>
            <person name="Tangrot J."/>
            <person name="Rosling A."/>
        </authorList>
    </citation>
    <scope>NUCLEOTIDE SEQUENCE [LARGE SCALE GENOMIC DNA]</scope>
    <source>
        <strain evidence="2 3">120-4 pot B 10/14</strain>
    </source>
</reference>
<gene>
    <name evidence="2" type="ORF">GMARGA_LOCUS43130</name>
</gene>
<feature type="compositionally biased region" description="Acidic residues" evidence="1">
    <location>
        <begin position="72"/>
        <end position="95"/>
    </location>
</feature>
<dbReference type="Proteomes" id="UP000789901">
    <property type="component" value="Unassembled WGS sequence"/>
</dbReference>
<organism evidence="2 3">
    <name type="scientific">Gigaspora margarita</name>
    <dbReference type="NCBI Taxonomy" id="4874"/>
    <lineage>
        <taxon>Eukaryota</taxon>
        <taxon>Fungi</taxon>
        <taxon>Fungi incertae sedis</taxon>
        <taxon>Mucoromycota</taxon>
        <taxon>Glomeromycotina</taxon>
        <taxon>Glomeromycetes</taxon>
        <taxon>Diversisporales</taxon>
        <taxon>Gigasporaceae</taxon>
        <taxon>Gigaspora</taxon>
    </lineage>
</organism>
<feature type="non-terminal residue" evidence="2">
    <location>
        <position position="1"/>
    </location>
</feature>
<comment type="caution">
    <text evidence="2">The sequence shown here is derived from an EMBL/GenBank/DDBJ whole genome shotgun (WGS) entry which is preliminary data.</text>
</comment>
<evidence type="ECO:0000313" key="2">
    <source>
        <dbReference type="EMBL" id="CAG8854309.1"/>
    </source>
</evidence>
<accession>A0ABN7XK13</accession>
<sequence length="95" mass="10838">NAIEARQTNSSWYRSLASTEWLDGFQTNDQIYGTGKTPKGNLCRARINESGNKSDDLEIIDLCDKENTNDKDNDEDDDKDDDENDNEDNTENDMI</sequence>
<feature type="compositionally biased region" description="Basic and acidic residues" evidence="1">
    <location>
        <begin position="58"/>
        <end position="71"/>
    </location>
</feature>
<dbReference type="EMBL" id="CAJVQB010136000">
    <property type="protein sequence ID" value="CAG8854309.1"/>
    <property type="molecule type" value="Genomic_DNA"/>
</dbReference>
<evidence type="ECO:0000313" key="3">
    <source>
        <dbReference type="Proteomes" id="UP000789901"/>
    </source>
</evidence>
<evidence type="ECO:0000256" key="1">
    <source>
        <dbReference type="SAM" id="MobiDB-lite"/>
    </source>
</evidence>
<feature type="region of interest" description="Disordered" evidence="1">
    <location>
        <begin position="58"/>
        <end position="95"/>
    </location>
</feature>
<keyword evidence="3" id="KW-1185">Reference proteome</keyword>
<proteinExistence type="predicted"/>
<name>A0ABN7XK13_GIGMA</name>
<protein>
    <submittedName>
        <fullName evidence="2">26114_t:CDS:1</fullName>
    </submittedName>
</protein>